<comment type="similarity">
    <text evidence="2">Belongs to the cytochrome P450 family.</text>
</comment>
<dbReference type="Gene3D" id="1.10.630.10">
    <property type="entry name" value="Cytochrome P450"/>
    <property type="match status" value="1"/>
</dbReference>
<sequence>MVLELRSAKRFQANWHAVTNEKVGNMIQTIAADYHNHSSSSSGLVINHVAFGKKYDGGKWSRFYEMIKETKELLVEFCITDFFPLLGWIKKFNGLEAKIGKWTVSMTK</sequence>
<keyword evidence="4" id="KW-0479">Metal-binding</keyword>
<evidence type="ECO:0000313" key="9">
    <source>
        <dbReference type="RefSeq" id="XP_060670937.1"/>
    </source>
</evidence>
<evidence type="ECO:0000256" key="4">
    <source>
        <dbReference type="ARBA" id="ARBA00022723"/>
    </source>
</evidence>
<dbReference type="InterPro" id="IPR036396">
    <property type="entry name" value="Cyt_P450_sf"/>
</dbReference>
<reference evidence="9" key="1">
    <citation type="submission" date="2025-08" db="UniProtKB">
        <authorList>
            <consortium name="RefSeq"/>
        </authorList>
    </citation>
    <scope>IDENTIFICATION</scope>
    <source>
        <tissue evidence="9">Seedling</tissue>
    </source>
</reference>
<keyword evidence="5" id="KW-0560">Oxidoreductase</keyword>
<dbReference type="Proteomes" id="UP001652623">
    <property type="component" value="Chromosome 2"/>
</dbReference>
<evidence type="ECO:0000256" key="1">
    <source>
        <dbReference type="ARBA" id="ARBA00001971"/>
    </source>
</evidence>
<evidence type="ECO:0000256" key="6">
    <source>
        <dbReference type="ARBA" id="ARBA00023004"/>
    </source>
</evidence>
<dbReference type="GeneID" id="132800713"/>
<protein>
    <submittedName>
        <fullName evidence="9">6,7,8-trihydroxycoumarin synthase-like</fullName>
    </submittedName>
</protein>
<name>A0ABM4A2H9_ZIZJJ</name>
<evidence type="ECO:0000313" key="8">
    <source>
        <dbReference type="Proteomes" id="UP001652623"/>
    </source>
</evidence>
<dbReference type="PANTHER" id="PTHR47955:SF19">
    <property type="entry name" value="CYTOCHROME P450 71A9-LIKE ISOFORM X1"/>
    <property type="match status" value="1"/>
</dbReference>
<accession>A0ABM4A2H9</accession>
<keyword evidence="8" id="KW-1185">Reference proteome</keyword>
<dbReference type="PANTHER" id="PTHR47955">
    <property type="entry name" value="CYTOCHROME P450 FAMILY 71 PROTEIN"/>
    <property type="match status" value="1"/>
</dbReference>
<comment type="cofactor">
    <cofactor evidence="1">
        <name>heme</name>
        <dbReference type="ChEBI" id="CHEBI:30413"/>
    </cofactor>
</comment>
<evidence type="ECO:0000256" key="5">
    <source>
        <dbReference type="ARBA" id="ARBA00023002"/>
    </source>
</evidence>
<keyword evidence="7" id="KW-0503">Monooxygenase</keyword>
<evidence type="ECO:0000256" key="7">
    <source>
        <dbReference type="ARBA" id="ARBA00023033"/>
    </source>
</evidence>
<evidence type="ECO:0000256" key="3">
    <source>
        <dbReference type="ARBA" id="ARBA00022617"/>
    </source>
</evidence>
<proteinExistence type="inferred from homology"/>
<dbReference type="RefSeq" id="XP_060670937.1">
    <property type="nucleotide sequence ID" value="XM_060814954.1"/>
</dbReference>
<keyword evidence="3" id="KW-0349">Heme</keyword>
<gene>
    <name evidence="9" type="primary">LOC132800713</name>
</gene>
<evidence type="ECO:0000256" key="2">
    <source>
        <dbReference type="ARBA" id="ARBA00010617"/>
    </source>
</evidence>
<keyword evidence="6" id="KW-0408">Iron</keyword>
<organism evidence="8 9">
    <name type="scientific">Ziziphus jujuba</name>
    <name type="common">Chinese jujube</name>
    <name type="synonym">Ziziphus sativa</name>
    <dbReference type="NCBI Taxonomy" id="326968"/>
    <lineage>
        <taxon>Eukaryota</taxon>
        <taxon>Viridiplantae</taxon>
        <taxon>Streptophyta</taxon>
        <taxon>Embryophyta</taxon>
        <taxon>Tracheophyta</taxon>
        <taxon>Spermatophyta</taxon>
        <taxon>Magnoliopsida</taxon>
        <taxon>eudicotyledons</taxon>
        <taxon>Gunneridae</taxon>
        <taxon>Pentapetalae</taxon>
        <taxon>rosids</taxon>
        <taxon>fabids</taxon>
        <taxon>Rosales</taxon>
        <taxon>Rhamnaceae</taxon>
        <taxon>Paliureae</taxon>
        <taxon>Ziziphus</taxon>
    </lineage>
</organism>